<organism evidence="1 2">
    <name type="scientific">Sphingobacterium kitahiroshimense</name>
    <dbReference type="NCBI Taxonomy" id="470446"/>
    <lineage>
        <taxon>Bacteria</taxon>
        <taxon>Pseudomonadati</taxon>
        <taxon>Bacteroidota</taxon>
        <taxon>Sphingobacteriia</taxon>
        <taxon>Sphingobacteriales</taxon>
        <taxon>Sphingobacteriaceae</taxon>
        <taxon>Sphingobacterium</taxon>
    </lineage>
</organism>
<proteinExistence type="predicted"/>
<dbReference type="PANTHER" id="PTHR30348:SF4">
    <property type="entry name" value="DUF72 DOMAIN-CONTAINING PROTEIN"/>
    <property type="match status" value="1"/>
</dbReference>
<dbReference type="RefSeq" id="WP_260291322.1">
    <property type="nucleotide sequence ID" value="NZ_JBDJLH010000001.1"/>
</dbReference>
<dbReference type="SUPFAM" id="SSF117396">
    <property type="entry name" value="TM1631-like"/>
    <property type="match status" value="1"/>
</dbReference>
<dbReference type="Gene3D" id="3.20.20.410">
    <property type="entry name" value="Protein of unknown function UPF0759"/>
    <property type="match status" value="1"/>
</dbReference>
<dbReference type="Proteomes" id="UP001409291">
    <property type="component" value="Unassembled WGS sequence"/>
</dbReference>
<dbReference type="InterPro" id="IPR002763">
    <property type="entry name" value="DUF72"/>
</dbReference>
<gene>
    <name evidence="1" type="ORF">ABE541_03930</name>
</gene>
<dbReference type="InterPro" id="IPR036520">
    <property type="entry name" value="UPF0759_sf"/>
</dbReference>
<protein>
    <submittedName>
        <fullName evidence="1">DUF72 domain-containing protein</fullName>
    </submittedName>
</protein>
<dbReference type="Pfam" id="PF01904">
    <property type="entry name" value="DUF72"/>
    <property type="match status" value="1"/>
</dbReference>
<dbReference type="EMBL" id="JBDJNQ010000001">
    <property type="protein sequence ID" value="MEN5376403.1"/>
    <property type="molecule type" value="Genomic_DNA"/>
</dbReference>
<reference evidence="1 2" key="1">
    <citation type="submission" date="2024-04" db="EMBL/GenBank/DDBJ databases">
        <title>WGS of bacteria from Torrens River.</title>
        <authorList>
            <person name="Wyrsch E.R."/>
            <person name="Drigo B."/>
        </authorList>
    </citation>
    <scope>NUCLEOTIDE SEQUENCE [LARGE SCALE GENOMIC DNA]</scope>
    <source>
        <strain evidence="1 2">TWI391</strain>
    </source>
</reference>
<comment type="caution">
    <text evidence="1">The sequence shown here is derived from an EMBL/GenBank/DDBJ whole genome shotgun (WGS) entry which is preliminary data.</text>
</comment>
<keyword evidence="2" id="KW-1185">Reference proteome</keyword>
<accession>A0ABV0BR45</accession>
<evidence type="ECO:0000313" key="2">
    <source>
        <dbReference type="Proteomes" id="UP001409291"/>
    </source>
</evidence>
<name>A0ABV0BR45_9SPHI</name>
<evidence type="ECO:0000313" key="1">
    <source>
        <dbReference type="EMBL" id="MEN5376403.1"/>
    </source>
</evidence>
<sequence>MESLYFSGTSGILLPYKNKSFYPENLQEKSRLAVYALLFNSLEVNSSFYKIPREETVKRWADEVPDGFRFTFKLWRGITHAKGLIFDPNDVAHFLKVIAEAGEKKGCLLIQFPPSVTFNAAVHVNLLLETVVNDEHIKGWRVCVEFRHPSWHCEDTFSLLNSYGASLVLHDKNSNGMQLSYSETDFIYLRFHGPNGNYRGSYEDDFLQEYSSYIREWLAEGKEVFTYFNNTMGDAIQNLKLLSEYVNDRY</sequence>
<dbReference type="PANTHER" id="PTHR30348">
    <property type="entry name" value="UNCHARACTERIZED PROTEIN YECE"/>
    <property type="match status" value="1"/>
</dbReference>